<dbReference type="InterPro" id="IPR013083">
    <property type="entry name" value="Znf_RING/FYVE/PHD"/>
</dbReference>
<evidence type="ECO:0000313" key="10">
    <source>
        <dbReference type="Proteomes" id="UP000292362"/>
    </source>
</evidence>
<dbReference type="GO" id="GO:0016567">
    <property type="term" value="P:protein ubiquitination"/>
    <property type="evidence" value="ECO:0007669"/>
    <property type="project" value="TreeGrafter"/>
</dbReference>
<dbReference type="Proteomes" id="UP000292362">
    <property type="component" value="Unassembled WGS sequence"/>
</dbReference>
<dbReference type="VEuPathDB" id="MicrosporidiaDB:CWI37_0019p0050"/>
<feature type="domain" description="RING-type" evidence="7">
    <location>
        <begin position="3"/>
        <end position="44"/>
    </location>
</feature>
<protein>
    <recommendedName>
        <fullName evidence="11">RING-type domain-containing protein</fullName>
    </recommendedName>
</protein>
<feature type="region of interest" description="Disordered" evidence="5">
    <location>
        <begin position="617"/>
        <end position="660"/>
    </location>
</feature>
<feature type="compositionally biased region" description="Polar residues" evidence="5">
    <location>
        <begin position="940"/>
        <end position="961"/>
    </location>
</feature>
<feature type="domain" description="GOLD" evidence="8">
    <location>
        <begin position="1095"/>
        <end position="1275"/>
    </location>
</feature>
<dbReference type="PANTHER" id="PTHR22938:SF15">
    <property type="entry name" value="OS01G0568000 PROTEIN"/>
    <property type="match status" value="1"/>
</dbReference>
<dbReference type="PROSITE" id="PS50089">
    <property type="entry name" value="ZF_RING_2"/>
    <property type="match status" value="1"/>
</dbReference>
<dbReference type="Gene3D" id="3.30.40.10">
    <property type="entry name" value="Zinc/RING finger domain, C3HC4 (zinc finger)"/>
    <property type="match status" value="1"/>
</dbReference>
<dbReference type="GO" id="GO:0072344">
    <property type="term" value="P:rescue of stalled ribosome"/>
    <property type="evidence" value="ECO:0007669"/>
    <property type="project" value="InterPro"/>
</dbReference>
<evidence type="ECO:0000256" key="5">
    <source>
        <dbReference type="SAM" id="MobiDB-lite"/>
    </source>
</evidence>
<keyword evidence="3" id="KW-0862">Zinc</keyword>
<dbReference type="InterPro" id="IPR017907">
    <property type="entry name" value="Znf_RING_CS"/>
</dbReference>
<feature type="transmembrane region" description="Helical" evidence="6">
    <location>
        <begin position="1333"/>
        <end position="1354"/>
    </location>
</feature>
<dbReference type="SUPFAM" id="SSF57850">
    <property type="entry name" value="RING/U-box"/>
    <property type="match status" value="1"/>
</dbReference>
<keyword evidence="6" id="KW-0812">Transmembrane</keyword>
<feature type="compositionally biased region" description="Basic and acidic residues" evidence="5">
    <location>
        <begin position="85"/>
        <end position="116"/>
    </location>
</feature>
<reference evidence="9 10" key="1">
    <citation type="submission" date="2017-12" db="EMBL/GenBank/DDBJ databases">
        <authorList>
            <person name="Pombert J.-F."/>
            <person name="Haag K.L."/>
            <person name="Ebert D."/>
        </authorList>
    </citation>
    <scope>NUCLEOTIDE SEQUENCE [LARGE SCALE GENOMIC DNA]</scope>
    <source>
        <strain evidence="9">FI-OER-3-3</strain>
    </source>
</reference>
<comment type="caution">
    <text evidence="9">The sequence shown here is derived from an EMBL/GenBank/DDBJ whole genome shotgun (WGS) entry which is preliminary data.</text>
</comment>
<dbReference type="InterPro" id="IPR001841">
    <property type="entry name" value="Znf_RING"/>
</dbReference>
<evidence type="ECO:0000259" key="8">
    <source>
        <dbReference type="PROSITE" id="PS50866"/>
    </source>
</evidence>
<keyword evidence="6" id="KW-0472">Membrane</keyword>
<sequence>MDCPVCLQQITTHQATLNCTHILCVKCATRLIYLHTTYKCPICQTPNPHTHIHPINEVKSDILSKPSLYESTSISSFKSKSISKEYKESKNKESKNKEYKESKNKESKNKESKESKSLLSDTLLFNDTSSPPPHQIKITHNSTQISFHSKHIYTSIISLMSLKCQLCSYISPTKNSLLIHYKSHDITPCYLCIYNRKEFPYEYPLYYIRSKGIGSIGGVSSKVSSLKGFSSKVSSLKGYSSSLEGVNVIGSGLKGIRDCRKGVSDKGEFEGVNNSIDDYKGVNKSIYEQRGVNNSIDDYKGVNNSVDEQRGVNTNTNEQQGVNKSPYNYHPLTPTTLTNTPITSHIISHPKCLFCKKYFYDTSKILNHMTHYHYLCTLCDRMGKKHQYYNTYDTLQLHYSTNHYTCKYKECIDSSCYVFCYKVEMYEHVVNFHNENIRYQDIRSIDNNSRLEGNGYVSGGEYVSGLEGVRDTGLEGVRDSNILEGFRDTGLEGVSDSNILEGVSNSIGRLEGVRDSGLEGVSDSIGILEGVSDSTHTYRGVISTTDTYRGVITTNNTYSDSTDNTPNTLTIPFINSSAYANEQGYGRVTIGSNVLRITRSNTNRKITINKIEKDRTEDTINNTSHDSISSSNKDSSRGNSNNTLINNSNKTLINNTPSIIPSNNTYHNSNIINTPSIIPSNNTYHNSNIINTPSNIPSNNTIPSYMDRTQSFIRNTNNINTYINKYYNIHNIYLSEQITLLHLNEISVEECCERICKKLGEKEFIRFFEGVICYIKDDVKGCVLKYVSCIKDRVLFPRFSNLKGDSSRGMLEGVNNKVGNIKGDSSRGMLEGVNNRGMLEGVNNKVSNIKGVSTSSRDSSLKGFNNKVGDYNGVNNKVSNIKGVSTSSRDSSLKGFNISSNRQQGVSTATRDSSLKGFNISRDIKGVNTSGKDSSLKGFNLSSNIKGVSTSSSNIKGVSNSTYKQQGVNNIKDVQQGLNHLSNKQQGLSNSKDVQKGLNNIKDVQQGLNHLSNIQQGLSNSKDVQKGLNNSKDVQQGLNHLSNKQQGLSNSKDVQKGLNNSIDVQKGLSNNTNNNTNDKDYKVIRIGRSIISIKKKCINNRYLRGVNHTTNKQRGVNTSTSNYKMYYVRNLVDKTVVLIETEVMYWRNDKIGWEKIQDDIDISTHVLISHSSDYNRKSFETGNFVGERSKEGNKGSFLFTAPSHGYYMFSLNVKGLEEIYGDYNNNKVDNTNNVGNVDNNNVGNVGNVDNNNNNNNNNNNLQNNNNNNNKFAIRTRIYEGRQSDPRIVSQADTQIKEVEKQIALSVDYSKQISEEHKLSEEVDKLFSKNVSKIVWLVVLSVGFKILLMVMGVFFHVRLVKNIKTNVKVVGVSIGKVVVIVSVKMVRVRY</sequence>
<dbReference type="PROSITE" id="PS50866">
    <property type="entry name" value="GOLD"/>
    <property type="match status" value="1"/>
</dbReference>
<evidence type="ECO:0008006" key="11">
    <source>
        <dbReference type="Google" id="ProtNLM"/>
    </source>
</evidence>
<dbReference type="PROSITE" id="PS00028">
    <property type="entry name" value="ZINC_FINGER_C2H2_1"/>
    <property type="match status" value="1"/>
</dbReference>
<feature type="region of interest" description="Disordered" evidence="5">
    <location>
        <begin position="85"/>
        <end position="117"/>
    </location>
</feature>
<evidence type="ECO:0000256" key="2">
    <source>
        <dbReference type="ARBA" id="ARBA00022771"/>
    </source>
</evidence>
<keyword evidence="1" id="KW-0479">Metal-binding</keyword>
<dbReference type="GO" id="GO:0043022">
    <property type="term" value="F:ribosome binding"/>
    <property type="evidence" value="ECO:0007669"/>
    <property type="project" value="TreeGrafter"/>
</dbReference>
<evidence type="ECO:0000256" key="6">
    <source>
        <dbReference type="SAM" id="Phobius"/>
    </source>
</evidence>
<dbReference type="EMBL" id="PITJ01000019">
    <property type="protein sequence ID" value="TBU05378.1"/>
    <property type="molecule type" value="Genomic_DNA"/>
</dbReference>
<evidence type="ECO:0000256" key="4">
    <source>
        <dbReference type="PROSITE-ProRule" id="PRU00175"/>
    </source>
</evidence>
<dbReference type="InterPro" id="IPR009038">
    <property type="entry name" value="GOLD_dom"/>
</dbReference>
<keyword evidence="6" id="KW-1133">Transmembrane helix</keyword>
<keyword evidence="2 4" id="KW-0863">Zinc-finger</keyword>
<evidence type="ECO:0000256" key="3">
    <source>
        <dbReference type="ARBA" id="ARBA00022833"/>
    </source>
</evidence>
<organism evidence="9 10">
    <name type="scientific">Hamiltosporidium tvaerminnensis</name>
    <dbReference type="NCBI Taxonomy" id="1176355"/>
    <lineage>
        <taxon>Eukaryota</taxon>
        <taxon>Fungi</taxon>
        <taxon>Fungi incertae sedis</taxon>
        <taxon>Microsporidia</taxon>
        <taxon>Dubosqiidae</taxon>
        <taxon>Hamiltosporidium</taxon>
    </lineage>
</organism>
<gene>
    <name evidence="9" type="ORF">CWI37_0019p0050</name>
</gene>
<dbReference type="GO" id="GO:0061630">
    <property type="term" value="F:ubiquitin protein ligase activity"/>
    <property type="evidence" value="ECO:0007669"/>
    <property type="project" value="InterPro"/>
</dbReference>
<feature type="compositionally biased region" description="Low complexity" evidence="5">
    <location>
        <begin position="621"/>
        <end position="660"/>
    </location>
</feature>
<feature type="region of interest" description="Disordered" evidence="5">
    <location>
        <begin position="882"/>
        <end position="911"/>
    </location>
</feature>
<proteinExistence type="predicted"/>
<name>A0A4Q9LC40_9MICR</name>
<feature type="region of interest" description="Disordered" evidence="5">
    <location>
        <begin position="1246"/>
        <end position="1268"/>
    </location>
</feature>
<evidence type="ECO:0000256" key="1">
    <source>
        <dbReference type="ARBA" id="ARBA00022723"/>
    </source>
</evidence>
<feature type="region of interest" description="Disordered" evidence="5">
    <location>
        <begin position="923"/>
        <end position="961"/>
    </location>
</feature>
<evidence type="ECO:0000259" key="7">
    <source>
        <dbReference type="PROSITE" id="PS50089"/>
    </source>
</evidence>
<dbReference type="PROSITE" id="PS00518">
    <property type="entry name" value="ZF_RING_1"/>
    <property type="match status" value="1"/>
</dbReference>
<feature type="compositionally biased region" description="Polar residues" evidence="5">
    <location>
        <begin position="897"/>
        <end position="911"/>
    </location>
</feature>
<dbReference type="InterPro" id="IPR044288">
    <property type="entry name" value="ZNF598/HEL2"/>
</dbReference>
<evidence type="ECO:0000313" key="9">
    <source>
        <dbReference type="EMBL" id="TBU05378.1"/>
    </source>
</evidence>
<dbReference type="GO" id="GO:0008270">
    <property type="term" value="F:zinc ion binding"/>
    <property type="evidence" value="ECO:0007669"/>
    <property type="project" value="UniProtKB-KW"/>
</dbReference>
<accession>A0A4Q9LC40</accession>
<dbReference type="InterPro" id="IPR013087">
    <property type="entry name" value="Znf_C2H2_type"/>
</dbReference>
<dbReference type="SMART" id="SM00355">
    <property type="entry name" value="ZnF_C2H2"/>
    <property type="match status" value="4"/>
</dbReference>
<dbReference type="PANTHER" id="PTHR22938">
    <property type="entry name" value="ZINC FINGER PROTEIN 598"/>
    <property type="match status" value="1"/>
</dbReference>